<dbReference type="EMBL" id="CP019475">
    <property type="protein sequence ID" value="UQC79424.1"/>
    <property type="molecule type" value="Genomic_DNA"/>
</dbReference>
<proteinExistence type="predicted"/>
<dbReference type="RefSeq" id="XP_049141056.1">
    <property type="nucleotide sequence ID" value="XM_049283913.1"/>
</dbReference>
<protein>
    <submittedName>
        <fullName evidence="2">Uncharacterized protein</fullName>
    </submittedName>
</protein>
<accession>A0A9Q8SL86</accession>
<dbReference type="GeneID" id="73338923"/>
<dbReference type="Proteomes" id="UP000830671">
    <property type="component" value="Chromosome 3"/>
</dbReference>
<gene>
    <name evidence="2" type="ORF">CLUP02_04904</name>
</gene>
<dbReference type="AlphaFoldDB" id="A0A9Q8SL86"/>
<reference evidence="2" key="1">
    <citation type="journal article" date="2021" name="Mol. Plant Microbe Interact.">
        <title>Complete Genome Sequence of the Plant-Pathogenic Fungus Colletotrichum lupini.</title>
        <authorList>
            <person name="Baroncelli R."/>
            <person name="Pensec F."/>
            <person name="Da Lio D."/>
            <person name="Boufleur T."/>
            <person name="Vicente I."/>
            <person name="Sarrocco S."/>
            <person name="Picot A."/>
            <person name="Baraldi E."/>
            <person name="Sukno S."/>
            <person name="Thon M."/>
            <person name="Le Floch G."/>
        </authorList>
    </citation>
    <scope>NUCLEOTIDE SEQUENCE</scope>
    <source>
        <strain evidence="2">IMI 504893</strain>
    </source>
</reference>
<feature type="region of interest" description="Disordered" evidence="1">
    <location>
        <begin position="1"/>
        <end position="30"/>
    </location>
</feature>
<dbReference type="KEGG" id="clup:CLUP02_04904"/>
<evidence type="ECO:0000313" key="3">
    <source>
        <dbReference type="Proteomes" id="UP000830671"/>
    </source>
</evidence>
<sequence length="458" mass="50999">MAGMGFRSQILENTRSKLRRPLRAAQPTQTTKGQQFGTFYCAKNVYLASALPTKAQRVHTEVGLGFIQRLPNTQETQPCESYSGRGREGPYRQNIMKIEKARNVGKIRKMCNELGRPKILPTNPRCSKVTMVLANADGTLLVDPKCTKLRCNLLLTRSSESPLFMADAIIAVGLASRSLPNSQRLTQSLHRGGLSSLTREQSPAFVESLAGKKHGRSGIWSWYLSLSGRIDITTFGEIIKSIGNGRRFGASRHGLQSPAFGFRRPILLTALSQPLKPRRLESQSNDKTNCRQTHVQMHKCGTSHNTLLSLIFFRCCFTAHPIYMYPQAARESQGTSLHMILGIKYQKEVTKRTVIGCFGMIAFLVPPSINNICCHPIKCLGTDPDETLVLPGGWLEVPGYSGSLYDRRELPDSAACKKWPVLPLQFQSKRFHLLPSSFEGKCASQSSMKRPNTDIRTT</sequence>
<evidence type="ECO:0000256" key="1">
    <source>
        <dbReference type="SAM" id="MobiDB-lite"/>
    </source>
</evidence>
<evidence type="ECO:0000313" key="2">
    <source>
        <dbReference type="EMBL" id="UQC79424.1"/>
    </source>
</evidence>
<keyword evidence="3" id="KW-1185">Reference proteome</keyword>
<name>A0A9Q8SL86_9PEZI</name>
<organism evidence="2 3">
    <name type="scientific">Colletotrichum lupini</name>
    <dbReference type="NCBI Taxonomy" id="145971"/>
    <lineage>
        <taxon>Eukaryota</taxon>
        <taxon>Fungi</taxon>
        <taxon>Dikarya</taxon>
        <taxon>Ascomycota</taxon>
        <taxon>Pezizomycotina</taxon>
        <taxon>Sordariomycetes</taxon>
        <taxon>Hypocreomycetidae</taxon>
        <taxon>Glomerellales</taxon>
        <taxon>Glomerellaceae</taxon>
        <taxon>Colletotrichum</taxon>
        <taxon>Colletotrichum acutatum species complex</taxon>
    </lineage>
</organism>